<dbReference type="Gene3D" id="3.40.50.720">
    <property type="entry name" value="NAD(P)-binding Rossmann-like Domain"/>
    <property type="match status" value="1"/>
</dbReference>
<dbReference type="PANTHER" id="PTHR33303:SF2">
    <property type="entry name" value="COA-BINDING DOMAIN-CONTAINING PROTEIN"/>
    <property type="match status" value="1"/>
</dbReference>
<dbReference type="SMART" id="SM00881">
    <property type="entry name" value="CoA_binding"/>
    <property type="match status" value="1"/>
</dbReference>
<evidence type="ECO:0000313" key="3">
    <source>
        <dbReference type="Proteomes" id="UP000467249"/>
    </source>
</evidence>
<dbReference type="Proteomes" id="UP000467249">
    <property type="component" value="Chromosome"/>
</dbReference>
<dbReference type="EMBL" id="AP022620">
    <property type="protein sequence ID" value="BBZ78986.1"/>
    <property type="molecule type" value="Genomic_DNA"/>
</dbReference>
<dbReference type="RefSeq" id="WP_163806045.1">
    <property type="nucleotide sequence ID" value="NZ_AP022620.1"/>
</dbReference>
<accession>A0A6N4WAF9</accession>
<dbReference type="InterPro" id="IPR003781">
    <property type="entry name" value="CoA-bd"/>
</dbReference>
<gene>
    <name evidence="2" type="ORF">MANY_43230</name>
</gene>
<dbReference type="PANTHER" id="PTHR33303">
    <property type="entry name" value="CYTOPLASMIC PROTEIN-RELATED"/>
    <property type="match status" value="1"/>
</dbReference>
<reference evidence="2 3" key="1">
    <citation type="journal article" date="2019" name="Emerg. Microbes Infect.">
        <title>Comprehensive subspecies identification of 175 nontuberculous mycobacteria species based on 7547 genomic profiles.</title>
        <authorList>
            <person name="Matsumoto Y."/>
            <person name="Kinjo T."/>
            <person name="Motooka D."/>
            <person name="Nabeya D."/>
            <person name="Jung N."/>
            <person name="Uechi K."/>
            <person name="Horii T."/>
            <person name="Iida T."/>
            <person name="Fujita J."/>
            <person name="Nakamura S."/>
        </authorList>
    </citation>
    <scope>NUCLEOTIDE SEQUENCE [LARGE SCALE GENOMIC DNA]</scope>
    <source>
        <strain evidence="2 3">JCM 30275</strain>
    </source>
</reference>
<dbReference type="Pfam" id="PF13380">
    <property type="entry name" value="CoA_binding_2"/>
    <property type="match status" value="1"/>
</dbReference>
<dbReference type="KEGG" id="many:MANY_43230"/>
<organism evidence="2 3">
    <name type="scientific">Mycolicibacterium anyangense</name>
    <dbReference type="NCBI Taxonomy" id="1431246"/>
    <lineage>
        <taxon>Bacteria</taxon>
        <taxon>Bacillati</taxon>
        <taxon>Actinomycetota</taxon>
        <taxon>Actinomycetes</taxon>
        <taxon>Mycobacteriales</taxon>
        <taxon>Mycobacteriaceae</taxon>
        <taxon>Mycolicibacterium</taxon>
    </lineage>
</organism>
<dbReference type="SUPFAM" id="SSF51735">
    <property type="entry name" value="NAD(P)-binding Rossmann-fold domains"/>
    <property type="match status" value="1"/>
</dbReference>
<dbReference type="InterPro" id="IPR036291">
    <property type="entry name" value="NAD(P)-bd_dom_sf"/>
</dbReference>
<proteinExistence type="predicted"/>
<sequence>MWSNPDSAALQQILRSTRTVAVVGASSNPARPSYGVYDYLARRSHYELFAVNPTITAVGAAAAYPRLADLPVVPDMVDVFRRAEELPAVLADTLALDPRPKYLWLQQGLWDEDLARAAEAAGLQVVMDRCLKVDYAQLIGS</sequence>
<keyword evidence="3" id="KW-1185">Reference proteome</keyword>
<evidence type="ECO:0000259" key="1">
    <source>
        <dbReference type="SMART" id="SM00881"/>
    </source>
</evidence>
<name>A0A6N4WAF9_9MYCO</name>
<protein>
    <recommendedName>
        <fullName evidence="1">CoA-binding domain-containing protein</fullName>
    </recommendedName>
</protein>
<evidence type="ECO:0000313" key="2">
    <source>
        <dbReference type="EMBL" id="BBZ78986.1"/>
    </source>
</evidence>
<feature type="domain" description="CoA-binding" evidence="1">
    <location>
        <begin position="13"/>
        <end position="109"/>
    </location>
</feature>
<dbReference type="AlphaFoldDB" id="A0A6N4WAF9"/>